<evidence type="ECO:0000313" key="3">
    <source>
        <dbReference type="Proteomes" id="UP000077202"/>
    </source>
</evidence>
<organism evidence="2 3">
    <name type="scientific">Marchantia polymorpha subsp. ruderalis</name>
    <dbReference type="NCBI Taxonomy" id="1480154"/>
    <lineage>
        <taxon>Eukaryota</taxon>
        <taxon>Viridiplantae</taxon>
        <taxon>Streptophyta</taxon>
        <taxon>Embryophyta</taxon>
        <taxon>Marchantiophyta</taxon>
        <taxon>Marchantiopsida</taxon>
        <taxon>Marchantiidae</taxon>
        <taxon>Marchantiales</taxon>
        <taxon>Marchantiaceae</taxon>
        <taxon>Marchantia</taxon>
    </lineage>
</organism>
<proteinExistence type="predicted"/>
<protein>
    <submittedName>
        <fullName evidence="2">Uncharacterized protein</fullName>
    </submittedName>
</protein>
<dbReference type="EMBL" id="LVLJ01003426">
    <property type="protein sequence ID" value="OAE21465.1"/>
    <property type="molecule type" value="Genomic_DNA"/>
</dbReference>
<comment type="caution">
    <text evidence="2">The sequence shown here is derived from an EMBL/GenBank/DDBJ whole genome shotgun (WGS) entry which is preliminary data.</text>
</comment>
<dbReference type="AlphaFoldDB" id="A0A176VND0"/>
<feature type="region of interest" description="Disordered" evidence="1">
    <location>
        <begin position="1"/>
        <end position="57"/>
    </location>
</feature>
<name>A0A176VND0_MARPO</name>
<sequence>MTAAEGRRGTANRGPQGALSRPQSQEAQRQARPSADTEHERIGRDGDGDGEPPEGVRVDAMHVDIGPNDESGHALYCYFHPVLSRTYALECGRSVSALLSDRQFDSTRRPMPVIDSSSGVQAFLFRIILPYAGSLVLFRYSEIFDVNAVNGELNLVASHRHTLKLN</sequence>
<gene>
    <name evidence="2" type="ORF">AXG93_613s1020</name>
</gene>
<evidence type="ECO:0000256" key="1">
    <source>
        <dbReference type="SAM" id="MobiDB-lite"/>
    </source>
</evidence>
<feature type="compositionally biased region" description="Basic and acidic residues" evidence="1">
    <location>
        <begin position="35"/>
        <end position="47"/>
    </location>
</feature>
<keyword evidence="3" id="KW-1185">Reference proteome</keyword>
<accession>A0A176VND0</accession>
<reference evidence="2" key="1">
    <citation type="submission" date="2016-03" db="EMBL/GenBank/DDBJ databases">
        <title>Mechanisms controlling the formation of the plant cell surface in tip-growing cells are functionally conserved among land plants.</title>
        <authorList>
            <person name="Honkanen S."/>
            <person name="Jones V.A."/>
            <person name="Morieri G."/>
            <person name="Champion C."/>
            <person name="Hetherington A.J."/>
            <person name="Kelly S."/>
            <person name="Saint-Marcoux D."/>
            <person name="Proust H."/>
            <person name="Prescott H."/>
            <person name="Dolan L."/>
        </authorList>
    </citation>
    <scope>NUCLEOTIDE SEQUENCE [LARGE SCALE GENOMIC DNA]</scope>
    <source>
        <tissue evidence="2">Whole gametophyte</tissue>
    </source>
</reference>
<dbReference type="Proteomes" id="UP000077202">
    <property type="component" value="Unassembled WGS sequence"/>
</dbReference>
<evidence type="ECO:0000313" key="2">
    <source>
        <dbReference type="EMBL" id="OAE21465.1"/>
    </source>
</evidence>